<reference evidence="4 5" key="1">
    <citation type="submission" date="2017-03" db="EMBL/GenBank/DDBJ databases">
        <title>Genome of the blue death feigning beetle - Asbolus verrucosus.</title>
        <authorList>
            <person name="Rider S.D."/>
        </authorList>
    </citation>
    <scope>NUCLEOTIDE SEQUENCE [LARGE SCALE GENOMIC DNA]</scope>
    <source>
        <strain evidence="4">Butters</strain>
        <tissue evidence="4">Head and leg muscle</tissue>
    </source>
</reference>
<feature type="repeat" description="ANK" evidence="3">
    <location>
        <begin position="88"/>
        <end position="120"/>
    </location>
</feature>
<dbReference type="SMART" id="SM00248">
    <property type="entry name" value="ANK"/>
    <property type="match status" value="4"/>
</dbReference>
<protein>
    <submittedName>
        <fullName evidence="4">Ankyrin repeat domain-containing protein 39</fullName>
    </submittedName>
</protein>
<dbReference type="PRINTS" id="PR01415">
    <property type="entry name" value="ANKYRIN"/>
</dbReference>
<accession>A0A482V2G6</accession>
<dbReference type="PANTHER" id="PTHR24171">
    <property type="entry name" value="ANKYRIN REPEAT DOMAIN-CONTAINING PROTEIN 39-RELATED"/>
    <property type="match status" value="1"/>
</dbReference>
<dbReference type="SUPFAM" id="SSF48403">
    <property type="entry name" value="Ankyrin repeat"/>
    <property type="match status" value="1"/>
</dbReference>
<sequence>MCECRGPSGTNSVVQSLDELEFERGLWCAAQYGDMDRALHLLDKGFQVDQRDAAGYTALHYAARNGHLNVCRLLLDRGACVDAVTWQGKATPLHRAAAVGKFDVVEYLVKRRAKVGLKDADGRTALHRAAINEHFDICDFLLKAEPQLKHQADIHNKTPVDYVQTTELLSLFNKEQE</sequence>
<keyword evidence="5" id="KW-1185">Reference proteome</keyword>
<evidence type="ECO:0000313" key="5">
    <source>
        <dbReference type="Proteomes" id="UP000292052"/>
    </source>
</evidence>
<dbReference type="GO" id="GO:0085020">
    <property type="term" value="P:protein K6-linked ubiquitination"/>
    <property type="evidence" value="ECO:0007669"/>
    <property type="project" value="TreeGrafter"/>
</dbReference>
<feature type="repeat" description="ANK" evidence="3">
    <location>
        <begin position="121"/>
        <end position="153"/>
    </location>
</feature>
<evidence type="ECO:0000256" key="2">
    <source>
        <dbReference type="ARBA" id="ARBA00023043"/>
    </source>
</evidence>
<proteinExistence type="predicted"/>
<dbReference type="PROSITE" id="PS50088">
    <property type="entry name" value="ANK_REPEAT"/>
    <property type="match status" value="3"/>
</dbReference>
<dbReference type="Gene3D" id="1.25.40.20">
    <property type="entry name" value="Ankyrin repeat-containing domain"/>
    <property type="match status" value="2"/>
</dbReference>
<evidence type="ECO:0000313" key="4">
    <source>
        <dbReference type="EMBL" id="RZB38798.1"/>
    </source>
</evidence>
<dbReference type="PROSITE" id="PS50297">
    <property type="entry name" value="ANK_REP_REGION"/>
    <property type="match status" value="3"/>
</dbReference>
<dbReference type="EMBL" id="QDEB01133560">
    <property type="protein sequence ID" value="RZB38798.1"/>
    <property type="molecule type" value="Genomic_DNA"/>
</dbReference>
<keyword evidence="1" id="KW-0677">Repeat</keyword>
<dbReference type="InterPro" id="IPR002110">
    <property type="entry name" value="Ankyrin_rpt"/>
</dbReference>
<dbReference type="GO" id="GO:0031436">
    <property type="term" value="C:BRCA1-BARD1 complex"/>
    <property type="evidence" value="ECO:0007669"/>
    <property type="project" value="TreeGrafter"/>
</dbReference>
<evidence type="ECO:0000256" key="1">
    <source>
        <dbReference type="ARBA" id="ARBA00022737"/>
    </source>
</evidence>
<dbReference type="AlphaFoldDB" id="A0A482V2G6"/>
<dbReference type="Pfam" id="PF12796">
    <property type="entry name" value="Ank_2"/>
    <property type="match status" value="1"/>
</dbReference>
<gene>
    <name evidence="4" type="ORF">BDFB_004593</name>
</gene>
<dbReference type="GO" id="GO:0004842">
    <property type="term" value="F:ubiquitin-protein transferase activity"/>
    <property type="evidence" value="ECO:0007669"/>
    <property type="project" value="TreeGrafter"/>
</dbReference>
<name>A0A482V2G6_ASBVE</name>
<dbReference type="Proteomes" id="UP000292052">
    <property type="component" value="Unassembled WGS sequence"/>
</dbReference>
<evidence type="ECO:0000256" key="3">
    <source>
        <dbReference type="PROSITE-ProRule" id="PRU00023"/>
    </source>
</evidence>
<dbReference type="STRING" id="1661398.A0A482V2G6"/>
<keyword evidence="2 3" id="KW-0040">ANK repeat</keyword>
<comment type="caution">
    <text evidence="4">The sequence shown here is derived from an EMBL/GenBank/DDBJ whole genome shotgun (WGS) entry which is preliminary data.</text>
</comment>
<dbReference type="Pfam" id="PF00023">
    <property type="entry name" value="Ank"/>
    <property type="match status" value="1"/>
</dbReference>
<dbReference type="InterPro" id="IPR036770">
    <property type="entry name" value="Ankyrin_rpt-contain_sf"/>
</dbReference>
<dbReference type="OrthoDB" id="539213at2759"/>
<organism evidence="4 5">
    <name type="scientific">Asbolus verrucosus</name>
    <name type="common">Desert ironclad beetle</name>
    <dbReference type="NCBI Taxonomy" id="1661398"/>
    <lineage>
        <taxon>Eukaryota</taxon>
        <taxon>Metazoa</taxon>
        <taxon>Ecdysozoa</taxon>
        <taxon>Arthropoda</taxon>
        <taxon>Hexapoda</taxon>
        <taxon>Insecta</taxon>
        <taxon>Pterygota</taxon>
        <taxon>Neoptera</taxon>
        <taxon>Endopterygota</taxon>
        <taxon>Coleoptera</taxon>
        <taxon>Polyphaga</taxon>
        <taxon>Cucujiformia</taxon>
        <taxon>Tenebrionidae</taxon>
        <taxon>Pimeliinae</taxon>
        <taxon>Asbolus</taxon>
    </lineage>
</organism>
<dbReference type="GO" id="GO:0070531">
    <property type="term" value="C:BRCA1-A complex"/>
    <property type="evidence" value="ECO:0007669"/>
    <property type="project" value="TreeGrafter"/>
</dbReference>
<feature type="repeat" description="ANK" evidence="3">
    <location>
        <begin position="54"/>
        <end position="86"/>
    </location>
</feature>
<dbReference type="PANTHER" id="PTHR24171:SF9">
    <property type="entry name" value="ANKYRIN REPEAT DOMAIN-CONTAINING PROTEIN 39"/>
    <property type="match status" value="1"/>
</dbReference>